<feature type="domain" description="Transposase IS110-like N-terminal" evidence="1">
    <location>
        <begin position="4"/>
        <end position="64"/>
    </location>
</feature>
<reference evidence="2" key="2">
    <citation type="submission" date="2021-10" db="EMBL/GenBank/DDBJ databases">
        <authorList>
            <person name="Mesa V."/>
        </authorList>
    </citation>
    <scope>NUCLEOTIDE SEQUENCE</scope>
    <source>
        <strain evidence="2">CC3_PB</strain>
    </source>
</reference>
<dbReference type="EMBL" id="CAKJVE010000004">
    <property type="protein sequence ID" value="CAG9708680.1"/>
    <property type="molecule type" value="Genomic_DNA"/>
</dbReference>
<dbReference type="Proteomes" id="UP000431451">
    <property type="component" value="Unassembled WGS sequence"/>
</dbReference>
<dbReference type="EMBL" id="UWJD01000003">
    <property type="protein sequence ID" value="VCT85924.1"/>
    <property type="molecule type" value="Genomic_DNA"/>
</dbReference>
<evidence type="ECO:0000313" key="2">
    <source>
        <dbReference type="EMBL" id="CAG9706561.1"/>
    </source>
</evidence>
<evidence type="ECO:0000313" key="6">
    <source>
        <dbReference type="Proteomes" id="UP000431451"/>
    </source>
</evidence>
<reference evidence="4 6" key="1">
    <citation type="submission" date="2018-06" db="EMBL/GenBank/DDBJ databases">
        <authorList>
            <consortium name="IHU Genomes"/>
        </authorList>
    </citation>
    <scope>NUCLEOTIDE SEQUENCE [LARGE SCALE GENOMIC DNA]</scope>
    <source>
        <strain evidence="4 6">NEC25</strain>
    </source>
</reference>
<evidence type="ECO:0000259" key="1">
    <source>
        <dbReference type="Pfam" id="PF01548"/>
    </source>
</evidence>
<sequence>MISVGIDVSKGKSTVCILKEYGEVISEPHEINHTEADLKALVESISELNEETRVVMEATGQCRQLKKI</sequence>
<evidence type="ECO:0000313" key="3">
    <source>
        <dbReference type="EMBL" id="CAG9708680.1"/>
    </source>
</evidence>
<proteinExistence type="predicted"/>
<name>A0A650MFY5_9CLOT</name>
<dbReference type="Pfam" id="PF01548">
    <property type="entry name" value="DEDD_Tnp_IS110"/>
    <property type="match status" value="1"/>
</dbReference>
<gene>
    <name evidence="2" type="ORF">CNEO_42517</name>
    <name evidence="3" type="ORF">CNEO_43760</name>
    <name evidence="4" type="ORF">CNEONATNEC25_02912</name>
    <name evidence="5" type="ORF">CNEONATNEC25_03527</name>
</gene>
<dbReference type="GO" id="GO:0006313">
    <property type="term" value="P:DNA transposition"/>
    <property type="evidence" value="ECO:0007669"/>
    <property type="project" value="InterPro"/>
</dbReference>
<dbReference type="EMBL" id="UWJD01000002">
    <property type="protein sequence ID" value="VCT85311.1"/>
    <property type="molecule type" value="Genomic_DNA"/>
</dbReference>
<dbReference type="GeneID" id="68879031"/>
<dbReference type="RefSeq" id="WP_125148727.1">
    <property type="nucleotide sequence ID" value="NZ_CAMTDE010000004.1"/>
</dbReference>
<dbReference type="GO" id="GO:0004803">
    <property type="term" value="F:transposase activity"/>
    <property type="evidence" value="ECO:0007669"/>
    <property type="project" value="InterPro"/>
</dbReference>
<evidence type="ECO:0000313" key="5">
    <source>
        <dbReference type="EMBL" id="VCT85924.1"/>
    </source>
</evidence>
<dbReference type="GO" id="GO:0003677">
    <property type="term" value="F:DNA binding"/>
    <property type="evidence" value="ECO:0007669"/>
    <property type="project" value="InterPro"/>
</dbReference>
<dbReference type="AlphaFoldDB" id="A0A650MFY5"/>
<dbReference type="Proteomes" id="UP000789738">
    <property type="component" value="Unassembled WGS sequence"/>
</dbReference>
<organism evidence="4 6">
    <name type="scientific">Clostridium neonatale</name>
    <dbReference type="NCBI Taxonomy" id="137838"/>
    <lineage>
        <taxon>Bacteria</taxon>
        <taxon>Bacillati</taxon>
        <taxon>Bacillota</taxon>
        <taxon>Clostridia</taxon>
        <taxon>Eubacteriales</taxon>
        <taxon>Clostridiaceae</taxon>
        <taxon>Clostridium</taxon>
    </lineage>
</organism>
<accession>A0A650MFY5</accession>
<protein>
    <recommendedName>
        <fullName evidence="1">Transposase IS110-like N-terminal domain-containing protein</fullName>
    </recommendedName>
</protein>
<dbReference type="InterPro" id="IPR002525">
    <property type="entry name" value="Transp_IS110-like_N"/>
</dbReference>
<dbReference type="EMBL" id="CAKJVE010000004">
    <property type="protein sequence ID" value="CAG9706561.1"/>
    <property type="molecule type" value="Genomic_DNA"/>
</dbReference>
<evidence type="ECO:0000313" key="4">
    <source>
        <dbReference type="EMBL" id="VCT85311.1"/>
    </source>
</evidence>